<comment type="function">
    <text evidence="1 10">Role in flagellar biosynthesis.</text>
</comment>
<dbReference type="Proteomes" id="UP000281332">
    <property type="component" value="Unassembled WGS sequence"/>
</dbReference>
<comment type="similarity">
    <text evidence="2 10">Belongs to the FliR/MopE/SpaR family.</text>
</comment>
<evidence type="ECO:0000256" key="7">
    <source>
        <dbReference type="ARBA" id="ARBA00023136"/>
    </source>
</evidence>
<feature type="transmembrane region" description="Helical" evidence="10">
    <location>
        <begin position="78"/>
        <end position="98"/>
    </location>
</feature>
<dbReference type="InterPro" id="IPR002010">
    <property type="entry name" value="T3SS_IM_R"/>
</dbReference>
<evidence type="ECO:0000256" key="2">
    <source>
        <dbReference type="ARBA" id="ARBA00009772"/>
    </source>
</evidence>
<evidence type="ECO:0000256" key="8">
    <source>
        <dbReference type="ARBA" id="ARBA00023143"/>
    </source>
</evidence>
<dbReference type="PRINTS" id="PR00953">
    <property type="entry name" value="TYPE3IMRPROT"/>
</dbReference>
<feature type="transmembrane region" description="Helical" evidence="10">
    <location>
        <begin position="211"/>
        <end position="234"/>
    </location>
</feature>
<evidence type="ECO:0000256" key="1">
    <source>
        <dbReference type="ARBA" id="ARBA00002578"/>
    </source>
</evidence>
<keyword evidence="11" id="KW-0966">Cell projection</keyword>
<name>A0A3N4P8V8_9GAMM</name>
<keyword evidence="6 10" id="KW-1133">Transmembrane helix</keyword>
<protein>
    <recommendedName>
        <fullName evidence="3 9">Flagellar biosynthetic protein FliR</fullName>
    </recommendedName>
</protein>
<keyword evidence="4 10" id="KW-1003">Cell membrane</keyword>
<feature type="transmembrane region" description="Helical" evidence="10">
    <location>
        <begin position="132"/>
        <end position="151"/>
    </location>
</feature>
<keyword evidence="12" id="KW-1185">Reference proteome</keyword>
<dbReference type="EMBL" id="RMVG01000001">
    <property type="protein sequence ID" value="RPE04605.1"/>
    <property type="molecule type" value="Genomic_DNA"/>
</dbReference>
<dbReference type="GO" id="GO:0005886">
    <property type="term" value="C:plasma membrane"/>
    <property type="evidence" value="ECO:0007669"/>
    <property type="project" value="UniProtKB-SubCell"/>
</dbReference>
<evidence type="ECO:0000256" key="3">
    <source>
        <dbReference type="ARBA" id="ARBA00021717"/>
    </source>
</evidence>
<organism evidence="11 12">
    <name type="scientific">Candidatus Pantoea deserta</name>
    <dbReference type="NCBI Taxonomy" id="1869313"/>
    <lineage>
        <taxon>Bacteria</taxon>
        <taxon>Pseudomonadati</taxon>
        <taxon>Pseudomonadota</taxon>
        <taxon>Gammaproteobacteria</taxon>
        <taxon>Enterobacterales</taxon>
        <taxon>Erwiniaceae</taxon>
        <taxon>Pantoea</taxon>
    </lineage>
</organism>
<evidence type="ECO:0000256" key="10">
    <source>
        <dbReference type="RuleBase" id="RU362071"/>
    </source>
</evidence>
<dbReference type="OrthoDB" id="9797790at2"/>
<reference evidence="11 12" key="1">
    <citation type="submission" date="2018-11" db="EMBL/GenBank/DDBJ databases">
        <title>Whole genome sequencing of Pantoea sp. RIT388.</title>
        <authorList>
            <person name="Gan H.M."/>
            <person name="Hudson A.O."/>
        </authorList>
    </citation>
    <scope>NUCLEOTIDE SEQUENCE [LARGE SCALE GENOMIC DNA]</scope>
    <source>
        <strain evidence="11 12">RIT388</strain>
    </source>
</reference>
<sequence length="259" mass="28218">MQNLSVADFYPLISHYFWPLTRTLALFSTAPVFSEKVAQKKVKIGLAMLIAFLIGQTLPETPVTLWSVAGIWITAKEILIGAMMGLTAQFLFAAMRCAGEIIGLQMGLSFASFFDPSGGQAMPVLARFLNTLFTLLFLTLNGHLYLLQVLADSFTLLPVDATALDGSGFYLLAQTAGVIFSCGLKIGLPMIALLLALNLTLGLLNRLTPQLSIFVIGFPLSITLGIVALLLMMFDFAPVFDSYMRDIFVHLDSILRALL</sequence>
<feature type="transmembrane region" description="Helical" evidence="10">
    <location>
        <begin position="171"/>
        <end position="199"/>
    </location>
</feature>
<dbReference type="NCBIfam" id="TIGR01400">
    <property type="entry name" value="fliR"/>
    <property type="match status" value="1"/>
</dbReference>
<accession>A0A3N4P8V8</accession>
<evidence type="ECO:0000313" key="12">
    <source>
        <dbReference type="Proteomes" id="UP000281332"/>
    </source>
</evidence>
<dbReference type="PANTHER" id="PTHR30065">
    <property type="entry name" value="FLAGELLAR BIOSYNTHETIC PROTEIN FLIR"/>
    <property type="match status" value="1"/>
</dbReference>
<evidence type="ECO:0000256" key="4">
    <source>
        <dbReference type="ARBA" id="ARBA00022475"/>
    </source>
</evidence>
<dbReference type="PANTHER" id="PTHR30065:SF8">
    <property type="entry name" value="FLAGELLAR BIOSYNTHETIC PROTEIN FLIR"/>
    <property type="match status" value="1"/>
</dbReference>
<dbReference type="GO" id="GO:0044780">
    <property type="term" value="P:bacterial-type flagellum assembly"/>
    <property type="evidence" value="ECO:0007669"/>
    <property type="project" value="UniProtKB-UniRule"/>
</dbReference>
<keyword evidence="11" id="KW-0969">Cilium</keyword>
<feature type="transmembrane region" description="Helical" evidence="10">
    <location>
        <begin position="46"/>
        <end position="72"/>
    </location>
</feature>
<keyword evidence="8 10" id="KW-0975">Bacterial flagellum</keyword>
<dbReference type="Pfam" id="PF01311">
    <property type="entry name" value="Bac_export_1"/>
    <property type="match status" value="1"/>
</dbReference>
<keyword evidence="5 10" id="KW-0812">Transmembrane</keyword>
<keyword evidence="7 10" id="KW-0472">Membrane</keyword>
<evidence type="ECO:0000256" key="6">
    <source>
        <dbReference type="ARBA" id="ARBA00022989"/>
    </source>
</evidence>
<dbReference type="RefSeq" id="WP_123798241.1">
    <property type="nucleotide sequence ID" value="NZ_RMVG01000001.1"/>
</dbReference>
<dbReference type="GO" id="GO:0006605">
    <property type="term" value="P:protein targeting"/>
    <property type="evidence" value="ECO:0007669"/>
    <property type="project" value="UniProtKB-UniRule"/>
</dbReference>
<comment type="subcellular location">
    <subcellularLocation>
        <location evidence="10">Cell membrane</location>
        <topology evidence="10">Multi-pass membrane protein</topology>
    </subcellularLocation>
    <subcellularLocation>
        <location evidence="10">Bacterial flagellum basal body</location>
    </subcellularLocation>
</comment>
<evidence type="ECO:0000256" key="5">
    <source>
        <dbReference type="ARBA" id="ARBA00022692"/>
    </source>
</evidence>
<dbReference type="GO" id="GO:0009425">
    <property type="term" value="C:bacterial-type flagellum basal body"/>
    <property type="evidence" value="ECO:0007669"/>
    <property type="project" value="UniProtKB-SubCell"/>
</dbReference>
<dbReference type="InterPro" id="IPR006303">
    <property type="entry name" value="FliR"/>
</dbReference>
<evidence type="ECO:0000313" key="11">
    <source>
        <dbReference type="EMBL" id="RPE04605.1"/>
    </source>
</evidence>
<comment type="caution">
    <text evidence="11">The sequence shown here is derived from an EMBL/GenBank/DDBJ whole genome shotgun (WGS) entry which is preliminary data.</text>
</comment>
<gene>
    <name evidence="11" type="primary">fliR</name>
    <name evidence="11" type="ORF">BBB56_01870</name>
</gene>
<proteinExistence type="inferred from homology"/>
<evidence type="ECO:0000256" key="9">
    <source>
        <dbReference type="NCBIfam" id="TIGR01400"/>
    </source>
</evidence>
<keyword evidence="11" id="KW-0282">Flagellum</keyword>
<dbReference type="AlphaFoldDB" id="A0A3N4P8V8"/>